<feature type="active site" description="Acyl-thioester intermediate" evidence="6">
    <location>
        <position position="91"/>
    </location>
</feature>
<evidence type="ECO:0000256" key="4">
    <source>
        <dbReference type="ARBA" id="ARBA00023315"/>
    </source>
</evidence>
<dbReference type="AlphaFoldDB" id="A0A1Y1V6B5"/>
<dbReference type="CDD" id="cd00751">
    <property type="entry name" value="thiolase"/>
    <property type="match status" value="1"/>
</dbReference>
<dbReference type="InterPro" id="IPR020616">
    <property type="entry name" value="Thiolase_N"/>
</dbReference>
<gene>
    <name evidence="10" type="ORF">BCR36DRAFT_584479</name>
</gene>
<dbReference type="NCBIfam" id="TIGR01930">
    <property type="entry name" value="AcCoA-C-Actrans"/>
    <property type="match status" value="1"/>
</dbReference>
<dbReference type="EC" id="2.3.1.9" evidence="2"/>
<sequence>MTLQKDVYIVSAVRTPMGGLSGSLAQFSASQLGSIAIKGALEKANVKPEEVQEVFFGNVLTANLGQNPARQAALGAGIPNTVVCSTINKVCASAMKASILGAQSIVLGENDLVVVGGQESMTNTPYYIPKARAGCRYGNQQIIDGIIQDGLYDVYNKYQMGVAADATAAEYNITREDQDDFAIRSYKLAQEANEKGLVVDEIIPVEIPATKRTPASTVTTDEEISHLNEAKLRAVRPAFVTDGTVTAPNASTISDGASALVLASKEKVEALGLKPIAKIVGWGEAAHDPAHFTTAPSLAIPKALKHANKTQDEIDFFEINEAFAVVSLVNSKILNIPIEKLNVFGGACAMGHPLGCSGARIMVTLINILKKKGGKLGCAAICNGGGGASSVVIEVL</sequence>
<dbReference type="GO" id="GO:0006635">
    <property type="term" value="P:fatty acid beta-oxidation"/>
    <property type="evidence" value="ECO:0007669"/>
    <property type="project" value="TreeGrafter"/>
</dbReference>
<dbReference type="SUPFAM" id="SSF53901">
    <property type="entry name" value="Thiolase-like"/>
    <property type="match status" value="2"/>
</dbReference>
<dbReference type="Gene3D" id="3.40.47.10">
    <property type="match status" value="1"/>
</dbReference>
<dbReference type="Pfam" id="PF02803">
    <property type="entry name" value="Thiolase_C"/>
    <property type="match status" value="1"/>
</dbReference>
<evidence type="ECO:0000256" key="3">
    <source>
        <dbReference type="ARBA" id="ARBA00022679"/>
    </source>
</evidence>
<evidence type="ECO:0000256" key="6">
    <source>
        <dbReference type="PIRSR" id="PIRSR000429-1"/>
    </source>
</evidence>
<comment type="pathway">
    <text evidence="5">Metabolic intermediate biosynthesis; (R)-mevalonate biosynthesis; (R)-mevalonate from acetyl-CoA: step 1/3.</text>
</comment>
<feature type="domain" description="Thiolase N-terminal" evidence="8">
    <location>
        <begin position="7"/>
        <end position="265"/>
    </location>
</feature>
<protein>
    <recommendedName>
        <fullName evidence="2">acetyl-CoA C-acetyltransferase</fullName>
        <ecNumber evidence="2">2.3.1.9</ecNumber>
    </recommendedName>
</protein>
<dbReference type="PANTHER" id="PTHR18919:SF165">
    <property type="entry name" value="ACETYL-COA ACETYLTRANSFERASE"/>
    <property type="match status" value="1"/>
</dbReference>
<dbReference type="GO" id="GO:0003985">
    <property type="term" value="F:acetyl-CoA C-acetyltransferase activity"/>
    <property type="evidence" value="ECO:0007669"/>
    <property type="project" value="UniProtKB-EC"/>
</dbReference>
<evidence type="ECO:0000313" key="10">
    <source>
        <dbReference type="EMBL" id="ORX48170.1"/>
    </source>
</evidence>
<comment type="similarity">
    <text evidence="1 7">Belongs to the thiolase-like superfamily. Thiolase family.</text>
</comment>
<dbReference type="InterPro" id="IPR002155">
    <property type="entry name" value="Thiolase"/>
</dbReference>
<evidence type="ECO:0000256" key="1">
    <source>
        <dbReference type="ARBA" id="ARBA00010982"/>
    </source>
</evidence>
<feature type="active site" description="Proton acceptor" evidence="6">
    <location>
        <position position="382"/>
    </location>
</feature>
<reference evidence="10 11" key="2">
    <citation type="submission" date="2016-08" db="EMBL/GenBank/DDBJ databases">
        <title>Pervasive Adenine N6-methylation of Active Genes in Fungi.</title>
        <authorList>
            <consortium name="DOE Joint Genome Institute"/>
            <person name="Mondo S.J."/>
            <person name="Dannebaum R.O."/>
            <person name="Kuo R.C."/>
            <person name="Labutti K."/>
            <person name="Haridas S."/>
            <person name="Kuo A."/>
            <person name="Salamov A."/>
            <person name="Ahrendt S.R."/>
            <person name="Lipzen A."/>
            <person name="Sullivan W."/>
            <person name="Andreopoulos W.B."/>
            <person name="Clum A."/>
            <person name="Lindquist E."/>
            <person name="Daum C."/>
            <person name="Ramamoorthy G.K."/>
            <person name="Gryganskyi A."/>
            <person name="Culley D."/>
            <person name="Magnuson J.K."/>
            <person name="James T.Y."/>
            <person name="O'Malley M.A."/>
            <person name="Stajich J.E."/>
            <person name="Spatafora J.W."/>
            <person name="Visel A."/>
            <person name="Grigoriev I.V."/>
        </authorList>
    </citation>
    <scope>NUCLEOTIDE SEQUENCE [LARGE SCALE GENOMIC DNA]</scope>
    <source>
        <strain evidence="11">finn</strain>
    </source>
</reference>
<organism evidence="10 11">
    <name type="scientific">Piromyces finnis</name>
    <dbReference type="NCBI Taxonomy" id="1754191"/>
    <lineage>
        <taxon>Eukaryota</taxon>
        <taxon>Fungi</taxon>
        <taxon>Fungi incertae sedis</taxon>
        <taxon>Chytridiomycota</taxon>
        <taxon>Chytridiomycota incertae sedis</taxon>
        <taxon>Neocallimastigomycetes</taxon>
        <taxon>Neocallimastigales</taxon>
        <taxon>Neocallimastigaceae</taxon>
        <taxon>Piromyces</taxon>
    </lineage>
</organism>
<proteinExistence type="inferred from homology"/>
<accession>A0A1Y1V6B5</accession>
<keyword evidence="4 7" id="KW-0012">Acyltransferase</keyword>
<keyword evidence="3 7" id="KW-0808">Transferase</keyword>
<feature type="domain" description="Thiolase C-terminal" evidence="9">
    <location>
        <begin position="273"/>
        <end position="394"/>
    </location>
</feature>
<dbReference type="STRING" id="1754191.A0A1Y1V6B5"/>
<dbReference type="GO" id="GO:0006696">
    <property type="term" value="P:ergosterol biosynthetic process"/>
    <property type="evidence" value="ECO:0007669"/>
    <property type="project" value="TreeGrafter"/>
</dbReference>
<dbReference type="PIRSF" id="PIRSF000429">
    <property type="entry name" value="Ac-CoA_Ac_transf"/>
    <property type="match status" value="1"/>
</dbReference>
<dbReference type="InterPro" id="IPR016039">
    <property type="entry name" value="Thiolase-like"/>
</dbReference>
<reference evidence="10 11" key="1">
    <citation type="submission" date="2016-08" db="EMBL/GenBank/DDBJ databases">
        <title>Genomes of anaerobic fungi encode conserved fungal cellulosomes for biomass hydrolysis.</title>
        <authorList>
            <consortium name="DOE Joint Genome Institute"/>
            <person name="Haitjema C.H."/>
            <person name="Gilmore S.P."/>
            <person name="Henske J.K."/>
            <person name="Solomon K.V."/>
            <person name="De Groot R."/>
            <person name="Kuo A."/>
            <person name="Mondo S.J."/>
            <person name="Salamov A.A."/>
            <person name="Labutti K."/>
            <person name="Zhao Z."/>
            <person name="Chiniquy J."/>
            <person name="Barry K."/>
            <person name="Brewer H.M."/>
            <person name="Purvine S.O."/>
            <person name="Wright A.T."/>
            <person name="Boxma B."/>
            <person name="Van Alen T."/>
            <person name="Hackstein J.H."/>
            <person name="Baker S.E."/>
            <person name="Grigoriev I.V."/>
            <person name="O'Malley M.A."/>
        </authorList>
    </citation>
    <scope>NUCLEOTIDE SEQUENCE [LARGE SCALE GENOMIC DNA]</scope>
    <source>
        <strain evidence="11">finn</strain>
    </source>
</reference>
<name>A0A1Y1V6B5_9FUNG</name>
<dbReference type="OrthoDB" id="5404651at2759"/>
<dbReference type="Pfam" id="PF00108">
    <property type="entry name" value="Thiolase_N"/>
    <property type="match status" value="1"/>
</dbReference>
<keyword evidence="11" id="KW-1185">Reference proteome</keyword>
<evidence type="ECO:0000259" key="9">
    <source>
        <dbReference type="Pfam" id="PF02803"/>
    </source>
</evidence>
<dbReference type="GO" id="GO:0005739">
    <property type="term" value="C:mitochondrion"/>
    <property type="evidence" value="ECO:0007669"/>
    <property type="project" value="TreeGrafter"/>
</dbReference>
<comment type="caution">
    <text evidence="10">The sequence shown here is derived from an EMBL/GenBank/DDBJ whole genome shotgun (WGS) entry which is preliminary data.</text>
</comment>
<dbReference type="PANTHER" id="PTHR18919">
    <property type="entry name" value="ACETYL-COA C-ACYLTRANSFERASE"/>
    <property type="match status" value="1"/>
</dbReference>
<evidence type="ECO:0000256" key="2">
    <source>
        <dbReference type="ARBA" id="ARBA00012705"/>
    </source>
</evidence>
<dbReference type="InterPro" id="IPR020617">
    <property type="entry name" value="Thiolase_C"/>
</dbReference>
<evidence type="ECO:0000256" key="5">
    <source>
        <dbReference type="ARBA" id="ARBA00037924"/>
    </source>
</evidence>
<feature type="active site" description="Proton acceptor" evidence="6">
    <location>
        <position position="352"/>
    </location>
</feature>
<evidence type="ECO:0000313" key="11">
    <source>
        <dbReference type="Proteomes" id="UP000193719"/>
    </source>
</evidence>
<evidence type="ECO:0000259" key="8">
    <source>
        <dbReference type="Pfam" id="PF00108"/>
    </source>
</evidence>
<dbReference type="Proteomes" id="UP000193719">
    <property type="component" value="Unassembled WGS sequence"/>
</dbReference>
<evidence type="ECO:0000256" key="7">
    <source>
        <dbReference type="RuleBase" id="RU003557"/>
    </source>
</evidence>
<dbReference type="EMBL" id="MCFH01000028">
    <property type="protein sequence ID" value="ORX48170.1"/>
    <property type="molecule type" value="Genomic_DNA"/>
</dbReference>
<dbReference type="FunFam" id="3.40.47.10:FF:000007">
    <property type="entry name" value="acetyl-CoA acetyltransferase, mitochondrial"/>
    <property type="match status" value="1"/>
</dbReference>